<dbReference type="GeneID" id="108664559"/>
<feature type="region of interest" description="Disordered" evidence="1">
    <location>
        <begin position="26"/>
        <end position="47"/>
    </location>
</feature>
<sequence length="192" mass="21524">MASPSDNDLTRLAAEALMREAVRGAARASLAGPSGWRKPNRGEPNKKFLANTIRGAVFSNKIRETKLSQRSNLKKEALEELVRDSRKYKKKYLKASTKSCNVNTSLSSSKSDPTKNEPRKAPLNDRIMPPSPSPGIDGRIISETCVVWTEENYLELRPVTEEERKSKQKEKSLLRAKKKLRSLNFIPAKNAS</sequence>
<dbReference type="AlphaFoldDB" id="A0A8B7MZC4"/>
<gene>
    <name evidence="3" type="primary">LOC108664559</name>
</gene>
<feature type="compositionally biased region" description="Polar residues" evidence="1">
    <location>
        <begin position="96"/>
        <end position="111"/>
    </location>
</feature>
<dbReference type="PANTHER" id="PTHR34769">
    <property type="entry name" value="RCG42593, ISOFORM CRA_A"/>
    <property type="match status" value="1"/>
</dbReference>
<evidence type="ECO:0000313" key="3">
    <source>
        <dbReference type="RefSeq" id="XP_018006660.1"/>
    </source>
</evidence>
<protein>
    <submittedName>
        <fullName evidence="3">Protein POLR1D</fullName>
    </submittedName>
</protein>
<dbReference type="PANTHER" id="PTHR34769:SF1">
    <property type="entry name" value="RNA POLYMERASE I AND III SUBUNIT D"/>
    <property type="match status" value="1"/>
</dbReference>
<dbReference type="Proteomes" id="UP000694843">
    <property type="component" value="Unplaced"/>
</dbReference>
<feature type="compositionally biased region" description="Basic and acidic residues" evidence="1">
    <location>
        <begin position="112"/>
        <end position="123"/>
    </location>
</feature>
<evidence type="ECO:0000256" key="1">
    <source>
        <dbReference type="SAM" id="MobiDB-lite"/>
    </source>
</evidence>
<reference evidence="3" key="1">
    <citation type="submission" date="2025-08" db="UniProtKB">
        <authorList>
            <consortium name="RefSeq"/>
        </authorList>
    </citation>
    <scope>IDENTIFICATION</scope>
    <source>
        <tissue evidence="3">Whole organism</tissue>
    </source>
</reference>
<dbReference type="KEGG" id="hazt:108664559"/>
<proteinExistence type="predicted"/>
<evidence type="ECO:0000313" key="2">
    <source>
        <dbReference type="Proteomes" id="UP000694843"/>
    </source>
</evidence>
<name>A0A8B7MZC4_HYAAZ</name>
<dbReference type="RefSeq" id="XP_018006660.1">
    <property type="nucleotide sequence ID" value="XM_018151171.2"/>
</dbReference>
<feature type="region of interest" description="Disordered" evidence="1">
    <location>
        <begin position="93"/>
        <end position="138"/>
    </location>
</feature>
<organism evidence="2 3">
    <name type="scientific">Hyalella azteca</name>
    <name type="common">Amphipod</name>
    <dbReference type="NCBI Taxonomy" id="294128"/>
    <lineage>
        <taxon>Eukaryota</taxon>
        <taxon>Metazoa</taxon>
        <taxon>Ecdysozoa</taxon>
        <taxon>Arthropoda</taxon>
        <taxon>Crustacea</taxon>
        <taxon>Multicrustacea</taxon>
        <taxon>Malacostraca</taxon>
        <taxon>Eumalacostraca</taxon>
        <taxon>Peracarida</taxon>
        <taxon>Amphipoda</taxon>
        <taxon>Senticaudata</taxon>
        <taxon>Talitrida</taxon>
        <taxon>Talitroidea</taxon>
        <taxon>Hyalellidae</taxon>
        <taxon>Hyalella</taxon>
    </lineage>
</organism>
<accession>A0A8B7MZC4</accession>
<keyword evidence="2" id="KW-1185">Reference proteome</keyword>
<dbReference type="InterPro" id="IPR038948">
    <property type="entry name" value="POLR1D-like"/>
</dbReference>
<dbReference type="OrthoDB" id="6352295at2759"/>